<dbReference type="PANTHER" id="PTHR22950">
    <property type="entry name" value="AMINO ACID TRANSPORTER"/>
    <property type="match status" value="1"/>
</dbReference>
<feature type="transmembrane region" description="Helical" evidence="7">
    <location>
        <begin position="394"/>
        <end position="417"/>
    </location>
</feature>
<keyword evidence="3 7" id="KW-0812">Transmembrane</keyword>
<keyword evidence="5 7" id="KW-0472">Membrane</keyword>
<feature type="region of interest" description="Disordered" evidence="6">
    <location>
        <begin position="1"/>
        <end position="60"/>
    </location>
</feature>
<dbReference type="PANTHER" id="PTHR22950:SF479">
    <property type="entry name" value="AMINO ACID TRANSPORTER (EUROFUNG)-RELATED"/>
    <property type="match status" value="1"/>
</dbReference>
<evidence type="ECO:0000313" key="9">
    <source>
        <dbReference type="EMBL" id="KAF2207373.1"/>
    </source>
</evidence>
<protein>
    <recommendedName>
        <fullName evidence="8">Amino acid transporter transmembrane domain-containing protein</fullName>
    </recommendedName>
</protein>
<dbReference type="EMBL" id="ML992704">
    <property type="protein sequence ID" value="KAF2207373.1"/>
    <property type="molecule type" value="Genomic_DNA"/>
</dbReference>
<keyword evidence="10" id="KW-1185">Reference proteome</keyword>
<dbReference type="FunFam" id="1.20.1740.10:FF:000039">
    <property type="entry name" value="Neutral amino acid transporter (Eurofung)"/>
    <property type="match status" value="1"/>
</dbReference>
<reference evidence="9" key="1">
    <citation type="journal article" date="2020" name="Stud. Mycol.">
        <title>101 Dothideomycetes genomes: a test case for predicting lifestyles and emergence of pathogens.</title>
        <authorList>
            <person name="Haridas S."/>
            <person name="Albert R."/>
            <person name="Binder M."/>
            <person name="Bloem J."/>
            <person name="Labutti K."/>
            <person name="Salamov A."/>
            <person name="Andreopoulos B."/>
            <person name="Baker S."/>
            <person name="Barry K."/>
            <person name="Bills G."/>
            <person name="Bluhm B."/>
            <person name="Cannon C."/>
            <person name="Castanera R."/>
            <person name="Culley D."/>
            <person name="Daum C."/>
            <person name="Ezra D."/>
            <person name="Gonzalez J."/>
            <person name="Henrissat B."/>
            <person name="Kuo A."/>
            <person name="Liang C."/>
            <person name="Lipzen A."/>
            <person name="Lutzoni F."/>
            <person name="Magnuson J."/>
            <person name="Mondo S."/>
            <person name="Nolan M."/>
            <person name="Ohm R."/>
            <person name="Pangilinan J."/>
            <person name="Park H.-J."/>
            <person name="Ramirez L."/>
            <person name="Alfaro M."/>
            <person name="Sun H."/>
            <person name="Tritt A."/>
            <person name="Yoshinaga Y."/>
            <person name="Zwiers L.-H."/>
            <person name="Turgeon B."/>
            <person name="Goodwin S."/>
            <person name="Spatafora J."/>
            <person name="Crous P."/>
            <person name="Grigoriev I."/>
        </authorList>
    </citation>
    <scope>NUCLEOTIDE SEQUENCE</scope>
    <source>
        <strain evidence="9">SCOH1-5</strain>
    </source>
</reference>
<feature type="transmembrane region" description="Helical" evidence="7">
    <location>
        <begin position="204"/>
        <end position="226"/>
    </location>
</feature>
<dbReference type="GO" id="GO:0016020">
    <property type="term" value="C:membrane"/>
    <property type="evidence" value="ECO:0007669"/>
    <property type="project" value="UniProtKB-SubCell"/>
</dbReference>
<feature type="transmembrane region" description="Helical" evidence="7">
    <location>
        <begin position="176"/>
        <end position="197"/>
    </location>
</feature>
<dbReference type="OrthoDB" id="294730at2759"/>
<keyword evidence="4 7" id="KW-1133">Transmembrane helix</keyword>
<evidence type="ECO:0000256" key="2">
    <source>
        <dbReference type="ARBA" id="ARBA00008066"/>
    </source>
</evidence>
<feature type="transmembrane region" description="Helical" evidence="7">
    <location>
        <begin position="95"/>
        <end position="117"/>
    </location>
</feature>
<feature type="transmembrane region" description="Helical" evidence="7">
    <location>
        <begin position="361"/>
        <end position="382"/>
    </location>
</feature>
<feature type="compositionally biased region" description="Basic and acidic residues" evidence="6">
    <location>
        <begin position="1"/>
        <end position="26"/>
    </location>
</feature>
<proteinExistence type="inferred from homology"/>
<evidence type="ECO:0000256" key="3">
    <source>
        <dbReference type="ARBA" id="ARBA00022692"/>
    </source>
</evidence>
<name>A0A6A6F1Q0_9PEZI</name>
<organism evidence="9 10">
    <name type="scientific">Cercospora zeae-maydis SCOH1-5</name>
    <dbReference type="NCBI Taxonomy" id="717836"/>
    <lineage>
        <taxon>Eukaryota</taxon>
        <taxon>Fungi</taxon>
        <taxon>Dikarya</taxon>
        <taxon>Ascomycota</taxon>
        <taxon>Pezizomycotina</taxon>
        <taxon>Dothideomycetes</taxon>
        <taxon>Dothideomycetidae</taxon>
        <taxon>Mycosphaerellales</taxon>
        <taxon>Mycosphaerellaceae</taxon>
        <taxon>Cercospora</taxon>
    </lineage>
</organism>
<evidence type="ECO:0000256" key="1">
    <source>
        <dbReference type="ARBA" id="ARBA00004141"/>
    </source>
</evidence>
<dbReference type="Pfam" id="PF01490">
    <property type="entry name" value="Aa_trans"/>
    <property type="match status" value="1"/>
</dbReference>
<dbReference type="InterPro" id="IPR013057">
    <property type="entry name" value="AA_transpt_TM"/>
</dbReference>
<feature type="transmembrane region" description="Helical" evidence="7">
    <location>
        <begin position="246"/>
        <end position="267"/>
    </location>
</feature>
<comment type="subcellular location">
    <subcellularLocation>
        <location evidence="1">Membrane</location>
        <topology evidence="1">Multi-pass membrane protein</topology>
    </subcellularLocation>
</comment>
<dbReference type="Gene3D" id="1.20.1740.10">
    <property type="entry name" value="Amino acid/polyamine transporter I"/>
    <property type="match status" value="1"/>
</dbReference>
<evidence type="ECO:0000256" key="5">
    <source>
        <dbReference type="ARBA" id="ARBA00023136"/>
    </source>
</evidence>
<feature type="transmembrane region" description="Helical" evidence="7">
    <location>
        <begin position="70"/>
        <end position="89"/>
    </location>
</feature>
<dbReference type="Proteomes" id="UP000799539">
    <property type="component" value="Unassembled WGS sequence"/>
</dbReference>
<feature type="transmembrane region" description="Helical" evidence="7">
    <location>
        <begin position="429"/>
        <end position="450"/>
    </location>
</feature>
<comment type="similarity">
    <text evidence="2">Belongs to the amino acid/polyamine transporter 2 family.</text>
</comment>
<evidence type="ECO:0000256" key="4">
    <source>
        <dbReference type="ARBA" id="ARBA00022989"/>
    </source>
</evidence>
<evidence type="ECO:0000259" key="8">
    <source>
        <dbReference type="Pfam" id="PF01490"/>
    </source>
</evidence>
<sequence length="475" mass="51927">MAEDTKYSIDDTHKPSIEDGHVEKTASRTQNPPQYDGARRRSSFWDNSKEGEDPFGDEEDSEVKYRTMTWWQAAMVMIAETISLGILSLPSVLAAVGMVPGVIMIIGLGIVATYTGYTMYQFKLRYPWVHNLADVGQILLGPIGREVFGAAQVIFLIFTMGSHVLTFTIAFNAITGHATCTIVWAVLGTVVLFLFTIPRTLKNVSYLSIASFISIVAAVFITMIGVGIEKPDPVVQATVVIGFAPAFQAVTNIIFAYAGHVAFFTFISELRDPKDFPKALIFLQVWDITLYVIAAIVIYRYAGPEVASPALGSTAPMVKKVAYGIALPTIIIAGVIYAHVAGKLIFVRIFRGTKHMGTRTWLAAGTWLAIIGTLWIIAWIIAESIPNFNDLLSLISSLFASWFTYGLAGILWLYINYGMWFKNWRKSSLTIANFAIFALGAAICVIGLYASGTAISQNASKGASWSCADNSANEK</sequence>
<feature type="transmembrane region" description="Helical" evidence="7">
    <location>
        <begin position="147"/>
        <end position="170"/>
    </location>
</feature>
<evidence type="ECO:0000313" key="10">
    <source>
        <dbReference type="Proteomes" id="UP000799539"/>
    </source>
</evidence>
<evidence type="ECO:0000256" key="7">
    <source>
        <dbReference type="SAM" id="Phobius"/>
    </source>
</evidence>
<accession>A0A6A6F1Q0</accession>
<dbReference type="AlphaFoldDB" id="A0A6A6F1Q0"/>
<feature type="domain" description="Amino acid transporter transmembrane" evidence="8">
    <location>
        <begin position="67"/>
        <end position="450"/>
    </location>
</feature>
<dbReference type="GO" id="GO:0015179">
    <property type="term" value="F:L-amino acid transmembrane transporter activity"/>
    <property type="evidence" value="ECO:0007669"/>
    <property type="project" value="TreeGrafter"/>
</dbReference>
<feature type="transmembrane region" description="Helical" evidence="7">
    <location>
        <begin position="279"/>
        <end position="301"/>
    </location>
</feature>
<gene>
    <name evidence="9" type="ORF">CERZMDRAFT_88579</name>
</gene>
<evidence type="ECO:0000256" key="6">
    <source>
        <dbReference type="SAM" id="MobiDB-lite"/>
    </source>
</evidence>
<feature type="transmembrane region" description="Helical" evidence="7">
    <location>
        <begin position="321"/>
        <end position="340"/>
    </location>
</feature>